<evidence type="ECO:0000256" key="1">
    <source>
        <dbReference type="ARBA" id="ARBA00022737"/>
    </source>
</evidence>
<dbReference type="SUPFAM" id="SSF48452">
    <property type="entry name" value="TPR-like"/>
    <property type="match status" value="2"/>
</dbReference>
<dbReference type="InParanoid" id="K9TRT3"/>
<evidence type="ECO:0000256" key="3">
    <source>
        <dbReference type="PROSITE-ProRule" id="PRU00339"/>
    </source>
</evidence>
<gene>
    <name evidence="4" type="ORF">Oscil6304_5368</name>
</gene>
<dbReference type="Pfam" id="PF00515">
    <property type="entry name" value="TPR_1"/>
    <property type="match status" value="1"/>
</dbReference>
<proteinExistence type="predicted"/>
<dbReference type="PANTHER" id="PTHR44858:SF1">
    <property type="entry name" value="UDP-N-ACETYLGLUCOSAMINE--PEPTIDE N-ACETYLGLUCOSAMINYLTRANSFERASE SPINDLY-RELATED"/>
    <property type="match status" value="1"/>
</dbReference>
<dbReference type="EMBL" id="CP003607">
    <property type="protein sequence ID" value="AFY84856.1"/>
    <property type="molecule type" value="Genomic_DNA"/>
</dbReference>
<dbReference type="InterPro" id="IPR011990">
    <property type="entry name" value="TPR-like_helical_dom_sf"/>
</dbReference>
<evidence type="ECO:0000313" key="5">
    <source>
        <dbReference type="Proteomes" id="UP000010367"/>
    </source>
</evidence>
<dbReference type="Proteomes" id="UP000010367">
    <property type="component" value="Chromosome"/>
</dbReference>
<dbReference type="KEGG" id="oac:Oscil6304_5368"/>
<protein>
    <submittedName>
        <fullName evidence="4">Tetratricopeptide repeat protein</fullName>
    </submittedName>
</protein>
<dbReference type="STRING" id="56110.Oscil6304_5368"/>
<dbReference type="Gene3D" id="1.25.40.10">
    <property type="entry name" value="Tetratricopeptide repeat domain"/>
    <property type="match status" value="3"/>
</dbReference>
<name>K9TRT3_9CYAN</name>
<sequence>MTKDQGQTPNDHRLLAQQGETARQQGQYEQAIAYFTEAIALNLDYAWAIAHRGETYCLMKRYSEALGDFNRAVELNPTAWNYAHRGAVYRKLYRYDEALGDFNQAIALEANYAWAIAYRCLIYELTYRYAEGLGEFDRAIALEPSLYPTWRSKRGLILYYQKEYAEAIACCDQALQHDPQDHQAFYCKAVAKAQWQGVLAAKEEIEAAQIALQAALDTPERGIVLYRLAGLSALMGQSEQGLSYLQEAIPLESETTELVQHDLVWRDLRNTPEFRKLIAQQATGKVINFNPHPDRTP</sequence>
<dbReference type="PANTHER" id="PTHR44858">
    <property type="entry name" value="TETRATRICOPEPTIDE REPEAT PROTEIN 6"/>
    <property type="match status" value="1"/>
</dbReference>
<dbReference type="Pfam" id="PF14559">
    <property type="entry name" value="TPR_19"/>
    <property type="match status" value="1"/>
</dbReference>
<dbReference type="AlphaFoldDB" id="K9TRT3"/>
<dbReference type="RefSeq" id="WP_015151468.1">
    <property type="nucleotide sequence ID" value="NC_019693.1"/>
</dbReference>
<dbReference type="InterPro" id="IPR019734">
    <property type="entry name" value="TPR_rpt"/>
</dbReference>
<dbReference type="SMART" id="SM00028">
    <property type="entry name" value="TPR"/>
    <property type="match status" value="6"/>
</dbReference>
<evidence type="ECO:0000313" key="4">
    <source>
        <dbReference type="EMBL" id="AFY84856.1"/>
    </source>
</evidence>
<keyword evidence="1" id="KW-0677">Repeat</keyword>
<organism evidence="4 5">
    <name type="scientific">Oscillatoria acuminata PCC 6304</name>
    <dbReference type="NCBI Taxonomy" id="56110"/>
    <lineage>
        <taxon>Bacteria</taxon>
        <taxon>Bacillati</taxon>
        <taxon>Cyanobacteriota</taxon>
        <taxon>Cyanophyceae</taxon>
        <taxon>Oscillatoriophycideae</taxon>
        <taxon>Oscillatoriales</taxon>
        <taxon>Oscillatoriaceae</taxon>
        <taxon>Oscillatoria</taxon>
    </lineage>
</organism>
<keyword evidence="2 3" id="KW-0802">TPR repeat</keyword>
<dbReference type="HOGENOM" id="CLU_003728_2_3_3"/>
<keyword evidence="5" id="KW-1185">Reference proteome</keyword>
<dbReference type="NCBIfam" id="NF047558">
    <property type="entry name" value="TPR_END_plus"/>
    <property type="match status" value="1"/>
</dbReference>
<dbReference type="eggNOG" id="COG0457">
    <property type="taxonomic scope" value="Bacteria"/>
</dbReference>
<feature type="repeat" description="TPR" evidence="3">
    <location>
        <begin position="12"/>
        <end position="45"/>
    </location>
</feature>
<feature type="repeat" description="TPR" evidence="3">
    <location>
        <begin position="46"/>
        <end position="79"/>
    </location>
</feature>
<dbReference type="PROSITE" id="PS50005">
    <property type="entry name" value="TPR"/>
    <property type="match status" value="2"/>
</dbReference>
<reference evidence="4 5" key="1">
    <citation type="submission" date="2012-06" db="EMBL/GenBank/DDBJ databases">
        <title>Finished chromosome of genome of Oscillatoria acuminata PCC 6304.</title>
        <authorList>
            <consortium name="US DOE Joint Genome Institute"/>
            <person name="Gugger M."/>
            <person name="Coursin T."/>
            <person name="Rippka R."/>
            <person name="Tandeau De Marsac N."/>
            <person name="Huntemann M."/>
            <person name="Wei C.-L."/>
            <person name="Han J."/>
            <person name="Detter J.C."/>
            <person name="Han C."/>
            <person name="Tapia R."/>
            <person name="Davenport K."/>
            <person name="Daligault H."/>
            <person name="Erkkila T."/>
            <person name="Gu W."/>
            <person name="Munk A.C.C."/>
            <person name="Teshima H."/>
            <person name="Xu Y."/>
            <person name="Chain P."/>
            <person name="Chen A."/>
            <person name="Krypides N."/>
            <person name="Mavromatis K."/>
            <person name="Markowitz V."/>
            <person name="Szeto E."/>
            <person name="Ivanova N."/>
            <person name="Mikhailova N."/>
            <person name="Ovchinnikova G."/>
            <person name="Pagani I."/>
            <person name="Pati A."/>
            <person name="Goodwin L."/>
            <person name="Peters L."/>
            <person name="Pitluck S."/>
            <person name="Woyke T."/>
            <person name="Kerfeld C."/>
        </authorList>
    </citation>
    <scope>NUCLEOTIDE SEQUENCE [LARGE SCALE GENOMIC DNA]</scope>
    <source>
        <strain evidence="4 5">PCC 6304</strain>
    </source>
</reference>
<accession>K9TRT3</accession>
<dbReference type="OrthoDB" id="457590at2"/>
<evidence type="ECO:0000256" key="2">
    <source>
        <dbReference type="ARBA" id="ARBA00022803"/>
    </source>
</evidence>
<dbReference type="InterPro" id="IPR050498">
    <property type="entry name" value="Ycf3"/>
</dbReference>